<evidence type="ECO:0000313" key="2">
    <source>
        <dbReference type="Proteomes" id="UP000183983"/>
    </source>
</evidence>
<reference evidence="1 2" key="1">
    <citation type="submission" date="2016-11" db="EMBL/GenBank/DDBJ databases">
        <authorList>
            <person name="Jaros S."/>
            <person name="Januszkiewicz K."/>
            <person name="Wedrychowicz H."/>
        </authorList>
    </citation>
    <scope>NUCLEOTIDE SEQUENCE [LARGE SCALE GENOMIC DNA]</scope>
    <source>
        <strain evidence="1 2">LMG 26898</strain>
    </source>
</reference>
<accession>A0A1M7PU05</accession>
<dbReference type="AlphaFoldDB" id="A0A1M7PU05"/>
<dbReference type="OrthoDB" id="6838090at2"/>
<dbReference type="InterPro" id="IPR036890">
    <property type="entry name" value="HATPase_C_sf"/>
</dbReference>
<proteinExistence type="predicted"/>
<dbReference type="EMBL" id="FRDA01000013">
    <property type="protein sequence ID" value="SHN20915.1"/>
    <property type="molecule type" value="Genomic_DNA"/>
</dbReference>
<dbReference type="Proteomes" id="UP000183983">
    <property type="component" value="Unassembled WGS sequence"/>
</dbReference>
<dbReference type="SUPFAM" id="SSF55874">
    <property type="entry name" value="ATPase domain of HSP90 chaperone/DNA topoisomerase II/histidine kinase"/>
    <property type="match status" value="1"/>
</dbReference>
<sequence>MIIQKSVTIDSIEELLATESMHDSVRIPLNTSYGGIFGIEAALTQLIITWAKGEGEKVLHLHCDEDEWASHVATLGRSSAGLAGLVMCTKVDTKSHIEIEKSDALLTLLPMIQAMYDGVLKETSNTRGARPTVINLFSVSSARREYIKPFYAGGVPPTVHPSDAFAGIIDKASTLMQTKADRRALMKHGLASLGNVIFELILNADQHATTSLDGEKYKKGLRGLTIKYTKVQRSQLKDKFTGSAATFERFLANNMTQGDTLDLLEVSVIDSGPGMARRWLSHKHGRIINDLTTVTIEEELAATMECFEKHVTSKDDEVSGMGLHRATKAMNDLRAFVRLRTGRLSLQQTFSGKPQTAKFAPKPWKADGKLSAVEGTVFTICIPVN</sequence>
<gene>
    <name evidence="1" type="ORF">SAMN05216593_11396</name>
</gene>
<organism evidence="1 2">
    <name type="scientific">Pseudomonas asturiensis</name>
    <dbReference type="NCBI Taxonomy" id="1190415"/>
    <lineage>
        <taxon>Bacteria</taxon>
        <taxon>Pseudomonadati</taxon>
        <taxon>Pseudomonadota</taxon>
        <taxon>Gammaproteobacteria</taxon>
        <taxon>Pseudomonadales</taxon>
        <taxon>Pseudomonadaceae</taxon>
        <taxon>Pseudomonas</taxon>
    </lineage>
</organism>
<name>A0A1M7PU05_9PSED</name>
<protein>
    <submittedName>
        <fullName evidence="1">Uncharacterized protein</fullName>
    </submittedName>
</protein>
<evidence type="ECO:0000313" key="1">
    <source>
        <dbReference type="EMBL" id="SHN20915.1"/>
    </source>
</evidence>
<dbReference type="RefSeq" id="WP_073169970.1">
    <property type="nucleotide sequence ID" value="NZ_FRDA01000013.1"/>
</dbReference>